<feature type="transmembrane region" description="Helical" evidence="1">
    <location>
        <begin position="213"/>
        <end position="235"/>
    </location>
</feature>
<dbReference type="Proteomes" id="UP000319257">
    <property type="component" value="Unassembled WGS sequence"/>
</dbReference>
<keyword evidence="3" id="KW-1185">Reference proteome</keyword>
<evidence type="ECO:0000313" key="3">
    <source>
        <dbReference type="Proteomes" id="UP000319257"/>
    </source>
</evidence>
<dbReference type="RefSeq" id="XP_030999584.1">
    <property type="nucleotide sequence ID" value="XM_031137222.1"/>
</dbReference>
<reference evidence="2 3" key="1">
    <citation type="submission" date="2019-06" db="EMBL/GenBank/DDBJ databases">
        <title>Draft genome sequence of the filamentous fungus Phialemoniopsis curvata isolated from diesel fuel.</title>
        <authorList>
            <person name="Varaljay V.A."/>
            <person name="Lyon W.J."/>
            <person name="Crouch A.L."/>
            <person name="Drake C.E."/>
            <person name="Hollomon J.M."/>
            <person name="Nadeau L.J."/>
            <person name="Nunn H.S."/>
            <person name="Stevenson B.S."/>
            <person name="Bojanowski C.L."/>
            <person name="Crookes-Goodson W.J."/>
        </authorList>
    </citation>
    <scope>NUCLEOTIDE SEQUENCE [LARGE SCALE GENOMIC DNA]</scope>
    <source>
        <strain evidence="2 3">D216</strain>
    </source>
</reference>
<proteinExistence type="predicted"/>
<name>A0A507BEH4_9PEZI</name>
<feature type="transmembrane region" description="Helical" evidence="1">
    <location>
        <begin position="125"/>
        <end position="145"/>
    </location>
</feature>
<organism evidence="2 3">
    <name type="scientific">Thyridium curvatum</name>
    <dbReference type="NCBI Taxonomy" id="1093900"/>
    <lineage>
        <taxon>Eukaryota</taxon>
        <taxon>Fungi</taxon>
        <taxon>Dikarya</taxon>
        <taxon>Ascomycota</taxon>
        <taxon>Pezizomycotina</taxon>
        <taxon>Sordariomycetes</taxon>
        <taxon>Sordariomycetidae</taxon>
        <taxon>Thyridiales</taxon>
        <taxon>Thyridiaceae</taxon>
        <taxon>Thyridium</taxon>
    </lineage>
</organism>
<dbReference type="InParanoid" id="A0A507BEH4"/>
<feature type="transmembrane region" description="Helical" evidence="1">
    <location>
        <begin position="18"/>
        <end position="36"/>
    </location>
</feature>
<dbReference type="GeneID" id="41970421"/>
<keyword evidence="1" id="KW-1133">Transmembrane helix</keyword>
<comment type="caution">
    <text evidence="2">The sequence shown here is derived from an EMBL/GenBank/DDBJ whole genome shotgun (WGS) entry which is preliminary data.</text>
</comment>
<keyword evidence="1" id="KW-0472">Membrane</keyword>
<protein>
    <submittedName>
        <fullName evidence="2">Uncharacterized protein</fullName>
    </submittedName>
</protein>
<dbReference type="OrthoDB" id="5185882at2759"/>
<gene>
    <name evidence="2" type="ORF">E0L32_002974</name>
</gene>
<sequence length="246" mass="27833">MSHYDRITQEFTWDNSPLLVAAGAAFLIGYLQYYYAIKLMLTDGKGPMPVWMHIFYLAHDSSFSYTLGRDSSRFGGHFFLLGSSRAYALWSALEIWCLYYGLRYHRMETFSSALGDRAACLGNSLRYTIFMLAAMYCAVLMVASMLGEGCMLHWGLLTNTIMIVGPTHEYMRRGSRDGLAVGFCVVNIACVIFTFAPFSMFAQTFPETFATKPFYICGSVLLLYSFWLLAIVVGYPPKDKERSKSN</sequence>
<dbReference type="EMBL" id="SKBQ01000012">
    <property type="protein sequence ID" value="TPX17873.1"/>
    <property type="molecule type" value="Genomic_DNA"/>
</dbReference>
<evidence type="ECO:0000313" key="2">
    <source>
        <dbReference type="EMBL" id="TPX17873.1"/>
    </source>
</evidence>
<dbReference type="AlphaFoldDB" id="A0A507BEH4"/>
<accession>A0A507BEH4</accession>
<keyword evidence="1" id="KW-0812">Transmembrane</keyword>
<evidence type="ECO:0000256" key="1">
    <source>
        <dbReference type="SAM" id="Phobius"/>
    </source>
</evidence>
<feature type="transmembrane region" description="Helical" evidence="1">
    <location>
        <begin position="179"/>
        <end position="201"/>
    </location>
</feature>